<comment type="caution">
    <text evidence="8">The sequence shown here is derived from an EMBL/GenBank/DDBJ whole genome shotgun (WGS) entry which is preliminary data.</text>
</comment>
<name>A0A2S6CDC3_9PEZI</name>
<dbReference type="OrthoDB" id="2423195at2759"/>
<evidence type="ECO:0000313" key="8">
    <source>
        <dbReference type="EMBL" id="PPJ57706.1"/>
    </source>
</evidence>
<keyword evidence="6" id="KW-0391">Immunity</keyword>
<keyword evidence="9" id="KW-1185">Reference proteome</keyword>
<comment type="subcellular location">
    <subcellularLocation>
        <location evidence="1">Cytoplasm</location>
    </subcellularLocation>
</comment>
<dbReference type="AlphaFoldDB" id="A0A2S6CDC3"/>
<dbReference type="Pfam" id="PF20173">
    <property type="entry name" value="ZnF_RZ-type"/>
    <property type="match status" value="1"/>
</dbReference>
<keyword evidence="5" id="KW-0862">Zinc</keyword>
<evidence type="ECO:0000256" key="6">
    <source>
        <dbReference type="ARBA" id="ARBA00022859"/>
    </source>
</evidence>
<evidence type="ECO:0000256" key="3">
    <source>
        <dbReference type="ARBA" id="ARBA00022723"/>
    </source>
</evidence>
<protein>
    <recommendedName>
        <fullName evidence="7">RZ-type domain-containing protein</fullName>
    </recommendedName>
</protein>
<keyword evidence="4" id="KW-0863">Zinc-finger</keyword>
<dbReference type="Proteomes" id="UP000237631">
    <property type="component" value="Unassembled WGS sequence"/>
</dbReference>
<dbReference type="EMBL" id="PNEN01000488">
    <property type="protein sequence ID" value="PPJ57706.1"/>
    <property type="molecule type" value="Genomic_DNA"/>
</dbReference>
<accession>A0A2S6CDC3</accession>
<dbReference type="STRING" id="357750.A0A2S6CDC3"/>
<evidence type="ECO:0000259" key="7">
    <source>
        <dbReference type="PROSITE" id="PS51981"/>
    </source>
</evidence>
<feature type="domain" description="RZ-type" evidence="7">
    <location>
        <begin position="82"/>
        <end position="153"/>
    </location>
</feature>
<sequence length="158" mass="17649">MRNWEGMSIQQRSGKLLSIELRKYRVECNDLVEGATKSKYPLQQAEGHIFWAQFAALECGAMAASEGDSFQNREALKREAVLHLDQAQEICKKYPVTGHWYCCVNGHPFTIGECGGAMEQTRCPECNAPIGGQHHQTAAGVTRAQHIERQFGNLRVGE</sequence>
<evidence type="ECO:0000256" key="5">
    <source>
        <dbReference type="ARBA" id="ARBA00022833"/>
    </source>
</evidence>
<reference evidence="9" key="1">
    <citation type="journal article" date="2017" name="bioRxiv">
        <title>Conservation of a gene cluster reveals novel cercosporin biosynthetic mechanisms and extends production to the genus Colletotrichum.</title>
        <authorList>
            <person name="de Jonge R."/>
            <person name="Ebert M.K."/>
            <person name="Huitt-Roehl C.R."/>
            <person name="Pal P."/>
            <person name="Suttle J.C."/>
            <person name="Spanner R.E."/>
            <person name="Neubauer J.D."/>
            <person name="Jurick W.M.II."/>
            <person name="Stott K.A."/>
            <person name="Secor G.A."/>
            <person name="Thomma B.P.H.J."/>
            <person name="Van de Peer Y."/>
            <person name="Townsend C.A."/>
            <person name="Bolton M.D."/>
        </authorList>
    </citation>
    <scope>NUCLEOTIDE SEQUENCE [LARGE SCALE GENOMIC DNA]</scope>
    <source>
        <strain evidence="9">CBS538.71</strain>
    </source>
</reference>
<dbReference type="GO" id="GO:0008270">
    <property type="term" value="F:zinc ion binding"/>
    <property type="evidence" value="ECO:0007669"/>
    <property type="project" value="UniProtKB-KW"/>
</dbReference>
<keyword evidence="3" id="KW-0479">Metal-binding</keyword>
<evidence type="ECO:0000256" key="1">
    <source>
        <dbReference type="ARBA" id="ARBA00004496"/>
    </source>
</evidence>
<dbReference type="InterPro" id="IPR046439">
    <property type="entry name" value="ZF_RZ_dom"/>
</dbReference>
<gene>
    <name evidence="8" type="ORF">CBER1_00182</name>
</gene>
<proteinExistence type="predicted"/>
<organism evidence="8 9">
    <name type="scientific">Cercospora berteroae</name>
    <dbReference type="NCBI Taxonomy" id="357750"/>
    <lineage>
        <taxon>Eukaryota</taxon>
        <taxon>Fungi</taxon>
        <taxon>Dikarya</taxon>
        <taxon>Ascomycota</taxon>
        <taxon>Pezizomycotina</taxon>
        <taxon>Dothideomycetes</taxon>
        <taxon>Dothideomycetidae</taxon>
        <taxon>Mycosphaerellales</taxon>
        <taxon>Mycosphaerellaceae</taxon>
        <taxon>Cercospora</taxon>
    </lineage>
</organism>
<evidence type="ECO:0000256" key="2">
    <source>
        <dbReference type="ARBA" id="ARBA00022490"/>
    </source>
</evidence>
<dbReference type="PROSITE" id="PS51981">
    <property type="entry name" value="ZF_RZ"/>
    <property type="match status" value="1"/>
</dbReference>
<evidence type="ECO:0000256" key="4">
    <source>
        <dbReference type="ARBA" id="ARBA00022771"/>
    </source>
</evidence>
<evidence type="ECO:0000313" key="9">
    <source>
        <dbReference type="Proteomes" id="UP000237631"/>
    </source>
</evidence>
<keyword evidence="2" id="KW-0963">Cytoplasm</keyword>
<dbReference type="GO" id="GO:0002376">
    <property type="term" value="P:immune system process"/>
    <property type="evidence" value="ECO:0007669"/>
    <property type="project" value="UniProtKB-KW"/>
</dbReference>
<dbReference type="GO" id="GO:0005737">
    <property type="term" value="C:cytoplasm"/>
    <property type="evidence" value="ECO:0007669"/>
    <property type="project" value="UniProtKB-SubCell"/>
</dbReference>